<feature type="transmembrane region" description="Helical" evidence="1">
    <location>
        <begin position="97"/>
        <end position="120"/>
    </location>
</feature>
<dbReference type="Pfam" id="PF10318">
    <property type="entry name" value="7TM_GPCR_Srh"/>
    <property type="match status" value="1"/>
</dbReference>
<feature type="transmembrane region" description="Helical" evidence="1">
    <location>
        <begin position="177"/>
        <end position="201"/>
    </location>
</feature>
<accession>A0AAD4N2D8</accession>
<keyword evidence="1" id="KW-1133">Transmembrane helix</keyword>
<feature type="transmembrane region" description="Helical" evidence="1">
    <location>
        <begin position="141"/>
        <end position="165"/>
    </location>
</feature>
<dbReference type="PANTHER" id="PTHR46178">
    <property type="entry name" value="SEVEN TM RECEPTOR"/>
    <property type="match status" value="1"/>
</dbReference>
<keyword evidence="3" id="KW-1185">Reference proteome</keyword>
<dbReference type="InterPro" id="IPR019422">
    <property type="entry name" value="7TM_GPCR_serpentine_rcpt_Srh"/>
</dbReference>
<organism evidence="2 3">
    <name type="scientific">Ditylenchus destructor</name>
    <dbReference type="NCBI Taxonomy" id="166010"/>
    <lineage>
        <taxon>Eukaryota</taxon>
        <taxon>Metazoa</taxon>
        <taxon>Ecdysozoa</taxon>
        <taxon>Nematoda</taxon>
        <taxon>Chromadorea</taxon>
        <taxon>Rhabditida</taxon>
        <taxon>Tylenchina</taxon>
        <taxon>Tylenchomorpha</taxon>
        <taxon>Sphaerularioidea</taxon>
        <taxon>Anguinidae</taxon>
        <taxon>Anguininae</taxon>
        <taxon>Ditylenchus</taxon>
    </lineage>
</organism>
<name>A0AAD4N2D8_9BILA</name>
<sequence>MFCLMFRFTVVLPNPKIHEWFMKPVSLILMQIYCIAFSSAYAIPLYSIILKDKELVLSIKGSSQYFNLPLPKPNSIIIAVNFNHPESLALLNGTGRYAIAIVVGLLSIQIFCVGITFYIIKKLRQNAHLFSRKTYTLQIQFTLVLAFQLVSPLIFFLAPICYSLIRAVIHASIFDRLSGNIGTVLLSLYTFSNSLVTVMFVRPYRNYTLAKFGICFGRKCQEFMRQHSQLSGPKLRTNNTSVISVSSGFAYVQHGNAQTQ</sequence>
<dbReference type="SUPFAM" id="SSF81321">
    <property type="entry name" value="Family A G protein-coupled receptor-like"/>
    <property type="match status" value="1"/>
</dbReference>
<dbReference type="EMBL" id="JAKKPZ010000018">
    <property type="protein sequence ID" value="KAI1712414.1"/>
    <property type="molecule type" value="Genomic_DNA"/>
</dbReference>
<keyword evidence="1" id="KW-0472">Membrane</keyword>
<evidence type="ECO:0000313" key="3">
    <source>
        <dbReference type="Proteomes" id="UP001201812"/>
    </source>
</evidence>
<dbReference type="Proteomes" id="UP001201812">
    <property type="component" value="Unassembled WGS sequence"/>
</dbReference>
<reference evidence="2" key="1">
    <citation type="submission" date="2022-01" db="EMBL/GenBank/DDBJ databases">
        <title>Genome Sequence Resource for Two Populations of Ditylenchus destructor, the Migratory Endoparasitic Phytonematode.</title>
        <authorList>
            <person name="Zhang H."/>
            <person name="Lin R."/>
            <person name="Xie B."/>
        </authorList>
    </citation>
    <scope>NUCLEOTIDE SEQUENCE</scope>
    <source>
        <strain evidence="2">BazhouSP</strain>
    </source>
</reference>
<evidence type="ECO:0000313" key="2">
    <source>
        <dbReference type="EMBL" id="KAI1712414.1"/>
    </source>
</evidence>
<gene>
    <name evidence="2" type="ORF">DdX_09499</name>
</gene>
<dbReference type="PANTHER" id="PTHR46178:SF9">
    <property type="entry name" value="SEVEN TM RECEPTOR"/>
    <property type="match status" value="1"/>
</dbReference>
<proteinExistence type="predicted"/>
<dbReference type="AlphaFoldDB" id="A0AAD4N2D8"/>
<evidence type="ECO:0000256" key="1">
    <source>
        <dbReference type="SAM" id="Phobius"/>
    </source>
</evidence>
<feature type="transmembrane region" description="Helical" evidence="1">
    <location>
        <begin position="25"/>
        <end position="49"/>
    </location>
</feature>
<protein>
    <submittedName>
        <fullName evidence="2">Serpentine type 7TM GPCR chemoreceptor srh domain-containing protein</fullName>
    </submittedName>
</protein>
<keyword evidence="1" id="KW-0812">Transmembrane</keyword>
<comment type="caution">
    <text evidence="2">The sequence shown here is derived from an EMBL/GenBank/DDBJ whole genome shotgun (WGS) entry which is preliminary data.</text>
</comment>